<dbReference type="PROSITE" id="PS51257">
    <property type="entry name" value="PROKAR_LIPOPROTEIN"/>
    <property type="match status" value="1"/>
</dbReference>
<organism evidence="2 3">
    <name type="scientific">Mycolicibacterium brumae</name>
    <dbReference type="NCBI Taxonomy" id="85968"/>
    <lineage>
        <taxon>Bacteria</taxon>
        <taxon>Bacillati</taxon>
        <taxon>Actinomycetota</taxon>
        <taxon>Actinomycetes</taxon>
        <taxon>Mycobacteriales</taxon>
        <taxon>Mycobacteriaceae</taxon>
        <taxon>Mycolicibacterium</taxon>
    </lineage>
</organism>
<reference evidence="2 3" key="1">
    <citation type="journal article" date="2017" name="Infect. Genet. Evol.">
        <title>The new phylogeny of the genus Mycobacterium: The old and the news.</title>
        <authorList>
            <person name="Tortoli E."/>
            <person name="Fedrizzi T."/>
            <person name="Meehan C.J."/>
            <person name="Trovato A."/>
            <person name="Grottola A."/>
            <person name="Giacobazzi E."/>
            <person name="Serpini G.F."/>
            <person name="Tagliazucchi S."/>
            <person name="Fabio A."/>
            <person name="Bettua C."/>
            <person name="Bertorelli R."/>
            <person name="Frascaro F."/>
            <person name="De Sanctis V."/>
            <person name="Pecorari M."/>
            <person name="Jousson O."/>
            <person name="Segata N."/>
            <person name="Cirillo D.M."/>
        </authorList>
    </citation>
    <scope>NUCLEOTIDE SEQUENCE [LARGE SCALE GENOMIC DNA]</scope>
    <source>
        <strain evidence="2 3">CIP1034565</strain>
    </source>
</reference>
<dbReference type="InterPro" id="IPR032710">
    <property type="entry name" value="NTF2-like_dom_sf"/>
</dbReference>
<dbReference type="OrthoDB" id="4761559at2"/>
<dbReference type="EMBL" id="PDCN02000003">
    <property type="protein sequence ID" value="PIB76896.1"/>
    <property type="molecule type" value="Genomic_DNA"/>
</dbReference>
<feature type="compositionally biased region" description="Low complexity" evidence="1">
    <location>
        <begin position="25"/>
        <end position="34"/>
    </location>
</feature>
<dbReference type="Gene3D" id="3.10.450.50">
    <property type="match status" value="1"/>
</dbReference>
<accession>A0A2G5PF26</accession>
<name>A0A2G5PF26_9MYCO</name>
<dbReference type="STRING" id="85968.GCA_900073015_02280"/>
<sequence length="195" mass="20545">MLRTMVAGLAIASVGLVGCSKQSEEPAAAPESSSVSDEQQIRDVTDQMLLATASYDRSAMAALTCSKNREEVASKPTKAPQVAEIGTPAENAALDRATVAAKFQRDYPKASETAVNAAADALLASDQAAMDKAFQQIYADSTTMTLEQIENIAVDGDTATADVTVVNQVGDDAPKTFSNKATYVREDGKWLDCSD</sequence>
<dbReference type="Proteomes" id="UP000230551">
    <property type="component" value="Unassembled WGS sequence"/>
</dbReference>
<proteinExistence type="predicted"/>
<dbReference type="RefSeq" id="WP_090589135.1">
    <property type="nucleotide sequence ID" value="NZ_CP104302.1"/>
</dbReference>
<dbReference type="AlphaFoldDB" id="A0A2G5PF26"/>
<evidence type="ECO:0000256" key="1">
    <source>
        <dbReference type="SAM" id="MobiDB-lite"/>
    </source>
</evidence>
<feature type="region of interest" description="Disordered" evidence="1">
    <location>
        <begin position="21"/>
        <end position="42"/>
    </location>
</feature>
<dbReference type="SUPFAM" id="SSF54427">
    <property type="entry name" value="NTF2-like"/>
    <property type="match status" value="1"/>
</dbReference>
<evidence type="ECO:0008006" key="4">
    <source>
        <dbReference type="Google" id="ProtNLM"/>
    </source>
</evidence>
<evidence type="ECO:0000313" key="2">
    <source>
        <dbReference type="EMBL" id="PIB76896.1"/>
    </source>
</evidence>
<protein>
    <recommendedName>
        <fullName evidence="4">DUF4878 domain-containing protein</fullName>
    </recommendedName>
</protein>
<evidence type="ECO:0000313" key="3">
    <source>
        <dbReference type="Proteomes" id="UP000230551"/>
    </source>
</evidence>
<gene>
    <name evidence="2" type="ORF">CQY22_004455</name>
</gene>
<comment type="caution">
    <text evidence="2">The sequence shown here is derived from an EMBL/GenBank/DDBJ whole genome shotgun (WGS) entry which is preliminary data.</text>
</comment>
<keyword evidence="3" id="KW-1185">Reference proteome</keyword>